<dbReference type="SMART" id="SM00518">
    <property type="entry name" value="AP2Ec"/>
    <property type="match status" value="1"/>
</dbReference>
<dbReference type="OrthoDB" id="9805666at2"/>
<dbReference type="PANTHER" id="PTHR21445:SF0">
    <property type="entry name" value="APURINIC-APYRIMIDINIC ENDONUCLEASE"/>
    <property type="match status" value="1"/>
</dbReference>
<dbReference type="PANTHER" id="PTHR21445">
    <property type="entry name" value="ENDONUCLEASE IV ENDODEOXYRIBONUCLEASE IV"/>
    <property type="match status" value="1"/>
</dbReference>
<dbReference type="PROSITE" id="PS00731">
    <property type="entry name" value="AP_NUCLEASE_F2_3"/>
    <property type="match status" value="1"/>
</dbReference>
<dbReference type="GO" id="GO:0003677">
    <property type="term" value="F:DNA binding"/>
    <property type="evidence" value="ECO:0007669"/>
    <property type="project" value="InterPro"/>
</dbReference>
<dbReference type="GO" id="GO:0008270">
    <property type="term" value="F:zinc ion binding"/>
    <property type="evidence" value="ECO:0007669"/>
    <property type="project" value="InterPro"/>
</dbReference>
<dbReference type="InterPro" id="IPR013022">
    <property type="entry name" value="Xyl_isomerase-like_TIM-brl"/>
</dbReference>
<protein>
    <submittedName>
        <fullName evidence="10">Deoxyribonuclease IV</fullName>
        <ecNumber evidence="10">3.1.21.2</ecNumber>
    </submittedName>
</protein>
<dbReference type="InterPro" id="IPR001719">
    <property type="entry name" value="AP_endonuc_2"/>
</dbReference>
<evidence type="ECO:0000259" key="9">
    <source>
        <dbReference type="Pfam" id="PF01261"/>
    </source>
</evidence>
<keyword evidence="4" id="KW-0479">Metal-binding</keyword>
<dbReference type="PROSITE" id="PS51432">
    <property type="entry name" value="AP_NUCLEASE_F2_4"/>
    <property type="match status" value="1"/>
</dbReference>
<evidence type="ECO:0000256" key="5">
    <source>
        <dbReference type="ARBA" id="ARBA00022763"/>
    </source>
</evidence>
<evidence type="ECO:0000256" key="6">
    <source>
        <dbReference type="ARBA" id="ARBA00022801"/>
    </source>
</evidence>
<reference evidence="10 11" key="1">
    <citation type="submission" date="2018-09" db="EMBL/GenBank/DDBJ databases">
        <title>Paenibacillus SK2017-BO5.</title>
        <authorList>
            <person name="Piskunova J.V."/>
            <person name="Dubiley S.A."/>
            <person name="Severinov K.V."/>
        </authorList>
    </citation>
    <scope>NUCLEOTIDE SEQUENCE [LARGE SCALE GENOMIC DNA]</scope>
    <source>
        <strain evidence="10 11">BO5</strain>
    </source>
</reference>
<dbReference type="GO" id="GO:0008081">
    <property type="term" value="F:phosphoric diester hydrolase activity"/>
    <property type="evidence" value="ECO:0007669"/>
    <property type="project" value="TreeGrafter"/>
</dbReference>
<comment type="cofactor">
    <cofactor evidence="1">
        <name>Zn(2+)</name>
        <dbReference type="ChEBI" id="CHEBI:29105"/>
    </cofactor>
</comment>
<evidence type="ECO:0000256" key="4">
    <source>
        <dbReference type="ARBA" id="ARBA00022723"/>
    </source>
</evidence>
<dbReference type="EMBL" id="QYZD01000006">
    <property type="protein sequence ID" value="RJG24619.1"/>
    <property type="molecule type" value="Genomic_DNA"/>
</dbReference>
<dbReference type="InterPro" id="IPR018246">
    <property type="entry name" value="AP_endonuc_F2_Zn_BS"/>
</dbReference>
<keyword evidence="7" id="KW-0862">Zinc</keyword>
<evidence type="ECO:0000256" key="7">
    <source>
        <dbReference type="ARBA" id="ARBA00022833"/>
    </source>
</evidence>
<dbReference type="EC" id="3.1.21.2" evidence="10"/>
<evidence type="ECO:0000256" key="3">
    <source>
        <dbReference type="ARBA" id="ARBA00022722"/>
    </source>
</evidence>
<dbReference type="SUPFAM" id="SSF51658">
    <property type="entry name" value="Xylose isomerase-like"/>
    <property type="match status" value="1"/>
</dbReference>
<dbReference type="Gene3D" id="3.20.20.150">
    <property type="entry name" value="Divalent-metal-dependent TIM barrel enzymes"/>
    <property type="match status" value="1"/>
</dbReference>
<evidence type="ECO:0000313" key="11">
    <source>
        <dbReference type="Proteomes" id="UP000266177"/>
    </source>
</evidence>
<dbReference type="InterPro" id="IPR036237">
    <property type="entry name" value="Xyl_isomerase-like_sf"/>
</dbReference>
<gene>
    <name evidence="10" type="ORF">DQX05_09885</name>
</gene>
<dbReference type="AlphaFoldDB" id="A0A3A3GNN3"/>
<feature type="domain" description="Xylose isomerase-like TIM barrel" evidence="9">
    <location>
        <begin position="40"/>
        <end position="292"/>
    </location>
</feature>
<dbReference type="Pfam" id="PF01261">
    <property type="entry name" value="AP_endonuc_2"/>
    <property type="match status" value="1"/>
</dbReference>
<keyword evidence="5" id="KW-0227">DNA damage</keyword>
<organism evidence="10 11">
    <name type="scientific">Paenibacillus thiaminolyticus</name>
    <name type="common">Bacillus thiaminolyticus</name>
    <dbReference type="NCBI Taxonomy" id="49283"/>
    <lineage>
        <taxon>Bacteria</taxon>
        <taxon>Bacillati</taxon>
        <taxon>Bacillota</taxon>
        <taxon>Bacilli</taxon>
        <taxon>Bacillales</taxon>
        <taxon>Paenibacillaceae</taxon>
        <taxon>Paenibacillus</taxon>
    </lineage>
</organism>
<dbReference type="NCBIfam" id="TIGR00587">
    <property type="entry name" value="nfo"/>
    <property type="match status" value="1"/>
</dbReference>
<dbReference type="GO" id="GO:0006284">
    <property type="term" value="P:base-excision repair"/>
    <property type="evidence" value="ECO:0007669"/>
    <property type="project" value="TreeGrafter"/>
</dbReference>
<comment type="caution">
    <text evidence="10">The sequence shown here is derived from an EMBL/GenBank/DDBJ whole genome shotgun (WGS) entry which is preliminary data.</text>
</comment>
<dbReference type="RefSeq" id="WP_119793109.1">
    <property type="nucleotide sequence ID" value="NZ_QYZD01000006.1"/>
</dbReference>
<dbReference type="Proteomes" id="UP000266177">
    <property type="component" value="Unassembled WGS sequence"/>
</dbReference>
<evidence type="ECO:0000256" key="1">
    <source>
        <dbReference type="ARBA" id="ARBA00001947"/>
    </source>
</evidence>
<dbReference type="GO" id="GO:0008833">
    <property type="term" value="F:deoxyribonuclease IV (phage-T4-induced) activity"/>
    <property type="evidence" value="ECO:0007669"/>
    <property type="project" value="UniProtKB-EC"/>
</dbReference>
<name>A0A3A3GNN3_PANTH</name>
<evidence type="ECO:0000256" key="2">
    <source>
        <dbReference type="ARBA" id="ARBA00005340"/>
    </source>
</evidence>
<dbReference type="GO" id="GO:0003906">
    <property type="term" value="F:DNA-(apurinic or apyrimidinic site) endonuclease activity"/>
    <property type="evidence" value="ECO:0007669"/>
    <property type="project" value="TreeGrafter"/>
</dbReference>
<evidence type="ECO:0000313" key="10">
    <source>
        <dbReference type="EMBL" id="RJG24619.1"/>
    </source>
</evidence>
<accession>A0A3A3GNN3</accession>
<keyword evidence="6 10" id="KW-0378">Hydrolase</keyword>
<keyword evidence="3" id="KW-0540">Nuclease</keyword>
<proteinExistence type="inferred from homology"/>
<keyword evidence="8" id="KW-0234">DNA repair</keyword>
<sequence>MNPSLPGRGDGSFALQYGCHLSLRGGYSHAARDAVRLQEAFGLGCYQYFSKNPRGLSVKLGYEDEAKAAREICERHGIHTVVHTPYPTNLAVDAEQAPERFQATVQSLLNDLMIAEACGSIGAVVHFGMFKGKSDGDQLLLRTYGNIIRTIDTVLAVWNGRALLLLENQAGSHGGLGVTLEELIQVRQLSRYSDKIGYCFDTCHAFVSGLWDPSKTDDLVAKGHELGYWSHMQVIHLNDSREVYASRQDRHANLGDGHIGIEDLARLAMAEGIRGKPLILETPGSGQYGHVPEWNRLKQAVRADNK</sequence>
<comment type="similarity">
    <text evidence="2">Belongs to the AP endonuclease 2 family.</text>
</comment>
<evidence type="ECO:0000256" key="8">
    <source>
        <dbReference type="ARBA" id="ARBA00023204"/>
    </source>
</evidence>